<evidence type="ECO:0000313" key="8">
    <source>
        <dbReference type="EMBL" id="GAB0058545.1"/>
    </source>
</evidence>
<evidence type="ECO:0000256" key="3">
    <source>
        <dbReference type="ARBA" id="ARBA00022827"/>
    </source>
</evidence>
<keyword evidence="5" id="KW-0350">Heme biosynthesis</keyword>
<reference evidence="8 9" key="2">
    <citation type="submission" date="2024-09" db="EMBL/GenBank/DDBJ databases">
        <title>Draft genome sequence of Candidatus Magnetaquicoccaceae bacterium FCR-1.</title>
        <authorList>
            <person name="Shimoshige H."/>
            <person name="Shimamura S."/>
            <person name="Taoka A."/>
            <person name="Kobayashi H."/>
            <person name="Maekawa T."/>
        </authorList>
    </citation>
    <scope>NUCLEOTIDE SEQUENCE [LARGE SCALE GENOMIC DNA]</scope>
    <source>
        <strain evidence="8 9">FCR-1</strain>
    </source>
</reference>
<dbReference type="EMBL" id="BAAFGK010000005">
    <property type="protein sequence ID" value="GAB0058545.1"/>
    <property type="molecule type" value="Genomic_DNA"/>
</dbReference>
<gene>
    <name evidence="8" type="primary">hemY</name>
    <name evidence="8" type="ORF">SIID45300_02896</name>
</gene>
<dbReference type="Gene3D" id="1.10.3110.10">
    <property type="entry name" value="protoporphyrinogen ix oxidase, domain 3"/>
    <property type="match status" value="1"/>
</dbReference>
<dbReference type="SUPFAM" id="SSF54373">
    <property type="entry name" value="FAD-linked reductases, C-terminal domain"/>
    <property type="match status" value="1"/>
</dbReference>
<dbReference type="InterPro" id="IPR050464">
    <property type="entry name" value="Zeta_carotene_desat/Oxidored"/>
</dbReference>
<sequence>MNTTFPGHTLILGGGISGLSLAWFLHQRGQPVTVLDAGQRPGGSIRTEHDQGYQIELGPNSTLQKAGDTDDALGRLVKDLNLDERLIEASPVSSKRFVMHHGRLKALPDSPPKFILSTIFSPWAKLRLLAEPLIGWVHHEEHIAEFVTRRLGREFLDYAIDPFISGVYAGDPGSLSVAAAAPKIHQLEQSWGSLIVGGIMVGKKNKAMGMPRGRLVTFDGGLELLPATITARLPAGTVRTGIEVITVRPVEGGWQVEWRNPQGERGLERAERVVLAMPAHAAAKALFTTLPAASQLLAGIAYAPVASTALGYARDQVSHPLDGFGFLLPRRERVRLLGALFSSSLFPGRAPDNKVLLTSFIGGAMDHQALTMPDPVLEAWVRKDLADTLGIRGEPELLRMTRYQQAIPQYNVGHLNRIKALDKILKAYPGIHTRANWRDGISVSDCVLNAEKLAKRMTGELPEEPEEEEGQPA</sequence>
<evidence type="ECO:0000256" key="6">
    <source>
        <dbReference type="ARBA" id="ARBA00023444"/>
    </source>
</evidence>
<evidence type="ECO:0000313" key="9">
    <source>
        <dbReference type="Proteomes" id="UP001628193"/>
    </source>
</evidence>
<dbReference type="InterPro" id="IPR036188">
    <property type="entry name" value="FAD/NAD-bd_sf"/>
</dbReference>
<dbReference type="Gene3D" id="3.90.660.20">
    <property type="entry name" value="Protoporphyrinogen oxidase, mitochondrial, domain 2"/>
    <property type="match status" value="1"/>
</dbReference>
<reference evidence="8 9" key="1">
    <citation type="submission" date="2024-05" db="EMBL/GenBank/DDBJ databases">
        <authorList>
            <consortium name="Candidatus Magnetaquicoccaceae bacterium FCR-1 genome sequencing consortium"/>
            <person name="Shimoshige H."/>
            <person name="Shimamura S."/>
            <person name="Taoka A."/>
            <person name="Kobayashi H."/>
            <person name="Maekawa T."/>
        </authorList>
    </citation>
    <scope>NUCLEOTIDE SEQUENCE [LARGE SCALE GENOMIC DNA]</scope>
    <source>
        <strain evidence="8 9">FCR-1</strain>
    </source>
</reference>
<protein>
    <submittedName>
        <fullName evidence="8">Protoporphyrinogen oxidase</fullName>
        <ecNumber evidence="8">1.3.3.4</ecNumber>
    </submittedName>
</protein>
<accession>A0ABQ0CCC9</accession>
<dbReference type="SUPFAM" id="SSF51905">
    <property type="entry name" value="FAD/NAD(P)-binding domain"/>
    <property type="match status" value="1"/>
</dbReference>
<name>A0ABQ0CCC9_9PROT</name>
<feature type="domain" description="Amine oxidase" evidence="7">
    <location>
        <begin position="16"/>
        <end position="432"/>
    </location>
</feature>
<dbReference type="Proteomes" id="UP001628193">
    <property type="component" value="Unassembled WGS sequence"/>
</dbReference>
<dbReference type="NCBIfam" id="TIGR00562">
    <property type="entry name" value="proto_IX_ox"/>
    <property type="match status" value="1"/>
</dbReference>
<keyword evidence="2" id="KW-0285">Flavoprotein</keyword>
<dbReference type="Gene3D" id="3.50.50.60">
    <property type="entry name" value="FAD/NAD(P)-binding domain"/>
    <property type="match status" value="1"/>
</dbReference>
<dbReference type="PANTHER" id="PTHR42923:SF3">
    <property type="entry name" value="PROTOPORPHYRINOGEN OXIDASE"/>
    <property type="match status" value="1"/>
</dbReference>
<dbReference type="PANTHER" id="PTHR42923">
    <property type="entry name" value="PROTOPORPHYRINOGEN OXIDASE"/>
    <property type="match status" value="1"/>
</dbReference>
<dbReference type="InterPro" id="IPR004572">
    <property type="entry name" value="Protoporphyrinogen_oxidase"/>
</dbReference>
<comment type="cofactor">
    <cofactor evidence="1">
        <name>FAD</name>
        <dbReference type="ChEBI" id="CHEBI:57692"/>
    </cofactor>
</comment>
<evidence type="ECO:0000259" key="7">
    <source>
        <dbReference type="Pfam" id="PF01593"/>
    </source>
</evidence>
<evidence type="ECO:0000256" key="5">
    <source>
        <dbReference type="ARBA" id="ARBA00023133"/>
    </source>
</evidence>
<dbReference type="GO" id="GO:0004729">
    <property type="term" value="F:oxygen-dependent protoporphyrinogen oxidase activity"/>
    <property type="evidence" value="ECO:0007669"/>
    <property type="project" value="UniProtKB-EC"/>
</dbReference>
<comment type="caution">
    <text evidence="8">The sequence shown here is derived from an EMBL/GenBank/DDBJ whole genome shotgun (WGS) entry which is preliminary data.</text>
</comment>
<proteinExistence type="predicted"/>
<dbReference type="RefSeq" id="WP_420906265.1">
    <property type="nucleotide sequence ID" value="NZ_BAAFGK010000005.1"/>
</dbReference>
<dbReference type="InterPro" id="IPR002937">
    <property type="entry name" value="Amino_oxidase"/>
</dbReference>
<evidence type="ECO:0000256" key="1">
    <source>
        <dbReference type="ARBA" id="ARBA00001974"/>
    </source>
</evidence>
<organism evidence="8 9">
    <name type="scientific">Candidatus Magnetaquiglobus chichijimensis</name>
    <dbReference type="NCBI Taxonomy" id="3141448"/>
    <lineage>
        <taxon>Bacteria</taxon>
        <taxon>Pseudomonadati</taxon>
        <taxon>Pseudomonadota</taxon>
        <taxon>Magnetococcia</taxon>
        <taxon>Magnetococcales</taxon>
        <taxon>Candidatus Magnetaquicoccaceae</taxon>
        <taxon>Candidatus Magnetaquiglobus</taxon>
    </lineage>
</organism>
<keyword evidence="3" id="KW-0274">FAD</keyword>
<evidence type="ECO:0000256" key="4">
    <source>
        <dbReference type="ARBA" id="ARBA00023002"/>
    </source>
</evidence>
<comment type="pathway">
    <text evidence="6">Porphyrin-containing compound metabolism.</text>
</comment>
<dbReference type="Pfam" id="PF01593">
    <property type="entry name" value="Amino_oxidase"/>
    <property type="match status" value="1"/>
</dbReference>
<keyword evidence="4 8" id="KW-0560">Oxidoreductase</keyword>
<evidence type="ECO:0000256" key="2">
    <source>
        <dbReference type="ARBA" id="ARBA00022630"/>
    </source>
</evidence>
<dbReference type="EC" id="1.3.3.4" evidence="8"/>
<keyword evidence="9" id="KW-1185">Reference proteome</keyword>